<dbReference type="PANTHER" id="PTHR43245:SF13">
    <property type="entry name" value="UDP-D-APIOSE_UDP-D-XYLOSE SYNTHASE 2"/>
    <property type="match status" value="1"/>
</dbReference>
<accession>A0A975ITY0</accession>
<organism evidence="2 3">
    <name type="scientific">Phenylobacterium montanum</name>
    <dbReference type="NCBI Taxonomy" id="2823693"/>
    <lineage>
        <taxon>Bacteria</taxon>
        <taxon>Pseudomonadati</taxon>
        <taxon>Pseudomonadota</taxon>
        <taxon>Alphaproteobacteria</taxon>
        <taxon>Caulobacterales</taxon>
        <taxon>Caulobacteraceae</taxon>
        <taxon>Phenylobacterium</taxon>
    </lineage>
</organism>
<dbReference type="Proteomes" id="UP000676409">
    <property type="component" value="Chromosome"/>
</dbReference>
<dbReference type="RefSeq" id="WP_211937280.1">
    <property type="nucleotide sequence ID" value="NZ_CP073078.1"/>
</dbReference>
<feature type="domain" description="NAD-dependent epimerase/dehydratase" evidence="1">
    <location>
        <begin position="4"/>
        <end position="202"/>
    </location>
</feature>
<reference evidence="2" key="1">
    <citation type="submission" date="2021-04" db="EMBL/GenBank/DDBJ databases">
        <title>The complete genome sequence of Caulobacter sp. S6.</title>
        <authorList>
            <person name="Tang Y."/>
            <person name="Ouyang W."/>
            <person name="Liu Q."/>
            <person name="Huang B."/>
            <person name="Guo Z."/>
            <person name="Lei P."/>
        </authorList>
    </citation>
    <scope>NUCLEOTIDE SEQUENCE</scope>
    <source>
        <strain evidence="2">S6</strain>
    </source>
</reference>
<dbReference type="SUPFAM" id="SSF51735">
    <property type="entry name" value="NAD(P)-binding Rossmann-fold domains"/>
    <property type="match status" value="1"/>
</dbReference>
<dbReference type="Gene3D" id="3.40.50.720">
    <property type="entry name" value="NAD(P)-binding Rossmann-like Domain"/>
    <property type="match status" value="2"/>
</dbReference>
<dbReference type="PANTHER" id="PTHR43245">
    <property type="entry name" value="BIFUNCTIONAL POLYMYXIN RESISTANCE PROTEIN ARNA"/>
    <property type="match status" value="1"/>
</dbReference>
<evidence type="ECO:0000259" key="1">
    <source>
        <dbReference type="Pfam" id="PF01370"/>
    </source>
</evidence>
<dbReference type="Gene3D" id="3.90.25.10">
    <property type="entry name" value="UDP-galactose 4-epimerase, domain 1"/>
    <property type="match status" value="1"/>
</dbReference>
<keyword evidence="3" id="KW-1185">Reference proteome</keyword>
<proteinExistence type="predicted"/>
<evidence type="ECO:0000313" key="2">
    <source>
        <dbReference type="EMBL" id="QUD87228.1"/>
    </source>
</evidence>
<gene>
    <name evidence="2" type="ORF">KCG34_19565</name>
</gene>
<dbReference type="Pfam" id="PF01370">
    <property type="entry name" value="Epimerase"/>
    <property type="match status" value="1"/>
</dbReference>
<dbReference type="CDD" id="cd08946">
    <property type="entry name" value="SDR_e"/>
    <property type="match status" value="1"/>
</dbReference>
<dbReference type="AlphaFoldDB" id="A0A975ITY0"/>
<evidence type="ECO:0000313" key="3">
    <source>
        <dbReference type="Proteomes" id="UP000676409"/>
    </source>
</evidence>
<sequence>MRATVFGAQGFVGRHLTQHLRREGWEVVALGRGDAPPADGSLGHVFYCIGLTADFRSRPFETIEAHVSLAAELLREGRFDSFLYCSSTRVYAGAAEATETARIEVDPGDPSDLYNLSKLMGEAACLAVSRPEARIARLSNVFGADDASENFLTSILTDAVRDARVVLQSSPDSAKDYVAVEDVATALARIAVQGRERIYNVAAGRNTSHAALLAAIRAATGCEVAVAHDKRPQVFPLIATERLQALGDWRPVPVEACIPALVEGARRRLSLARQ</sequence>
<dbReference type="InterPro" id="IPR050177">
    <property type="entry name" value="Lipid_A_modif_metabolic_enz"/>
</dbReference>
<dbReference type="KEGG" id="caul:KCG34_19565"/>
<dbReference type="InterPro" id="IPR036291">
    <property type="entry name" value="NAD(P)-bd_dom_sf"/>
</dbReference>
<dbReference type="InterPro" id="IPR001509">
    <property type="entry name" value="Epimerase_deHydtase"/>
</dbReference>
<name>A0A975ITY0_9CAUL</name>
<dbReference type="EMBL" id="CP073078">
    <property type="protein sequence ID" value="QUD87228.1"/>
    <property type="molecule type" value="Genomic_DNA"/>
</dbReference>
<protein>
    <submittedName>
        <fullName evidence="2">NAD-dependent epimerase/dehydratase family protein</fullName>
    </submittedName>
</protein>